<organism evidence="1 2">
    <name type="scientific">Mycena maculata</name>
    <dbReference type="NCBI Taxonomy" id="230809"/>
    <lineage>
        <taxon>Eukaryota</taxon>
        <taxon>Fungi</taxon>
        <taxon>Dikarya</taxon>
        <taxon>Basidiomycota</taxon>
        <taxon>Agaricomycotina</taxon>
        <taxon>Agaricomycetes</taxon>
        <taxon>Agaricomycetidae</taxon>
        <taxon>Agaricales</taxon>
        <taxon>Marasmiineae</taxon>
        <taxon>Mycenaceae</taxon>
        <taxon>Mycena</taxon>
    </lineage>
</organism>
<dbReference type="AlphaFoldDB" id="A0AAD7JAP0"/>
<comment type="caution">
    <text evidence="1">The sequence shown here is derived from an EMBL/GenBank/DDBJ whole genome shotgun (WGS) entry which is preliminary data.</text>
</comment>
<evidence type="ECO:0000313" key="2">
    <source>
        <dbReference type="Proteomes" id="UP001215280"/>
    </source>
</evidence>
<dbReference type="Proteomes" id="UP001215280">
    <property type="component" value="Unassembled WGS sequence"/>
</dbReference>
<accession>A0AAD7JAP0</accession>
<name>A0AAD7JAP0_9AGAR</name>
<gene>
    <name evidence="1" type="ORF">DFH07DRAFT_425730</name>
</gene>
<proteinExistence type="predicted"/>
<protein>
    <submittedName>
        <fullName evidence="1">Uncharacterized protein</fullName>
    </submittedName>
</protein>
<dbReference type="EMBL" id="JARJLG010000047">
    <property type="protein sequence ID" value="KAJ7760842.1"/>
    <property type="molecule type" value="Genomic_DNA"/>
</dbReference>
<reference evidence="1" key="1">
    <citation type="submission" date="2023-03" db="EMBL/GenBank/DDBJ databases">
        <title>Massive genome expansion in bonnet fungi (Mycena s.s.) driven by repeated elements and novel gene families across ecological guilds.</title>
        <authorList>
            <consortium name="Lawrence Berkeley National Laboratory"/>
            <person name="Harder C.B."/>
            <person name="Miyauchi S."/>
            <person name="Viragh M."/>
            <person name="Kuo A."/>
            <person name="Thoen E."/>
            <person name="Andreopoulos B."/>
            <person name="Lu D."/>
            <person name="Skrede I."/>
            <person name="Drula E."/>
            <person name="Henrissat B."/>
            <person name="Morin E."/>
            <person name="Kohler A."/>
            <person name="Barry K."/>
            <person name="LaButti K."/>
            <person name="Morin E."/>
            <person name="Salamov A."/>
            <person name="Lipzen A."/>
            <person name="Mereny Z."/>
            <person name="Hegedus B."/>
            <person name="Baldrian P."/>
            <person name="Stursova M."/>
            <person name="Weitz H."/>
            <person name="Taylor A."/>
            <person name="Grigoriev I.V."/>
            <person name="Nagy L.G."/>
            <person name="Martin F."/>
            <person name="Kauserud H."/>
        </authorList>
    </citation>
    <scope>NUCLEOTIDE SEQUENCE</scope>
    <source>
        <strain evidence="1">CBHHK188m</strain>
    </source>
</reference>
<evidence type="ECO:0000313" key="1">
    <source>
        <dbReference type="EMBL" id="KAJ7760842.1"/>
    </source>
</evidence>
<sequence length="148" mass="16378">HITQSCRVLVVFATVWFFSPTRQSRVLLVSLLSMTTATLLSTGACKLLIPRPGIEDVELILQVSATISVVGIPPFQHCLALFDGIHTIPAMLSADLSVQLDPIGSLQKILVGLERVSWWENPRNDSQMMVIEAMHIIEDREDFIILAA</sequence>
<keyword evidence="2" id="KW-1185">Reference proteome</keyword>
<feature type="non-terminal residue" evidence="1">
    <location>
        <position position="1"/>
    </location>
</feature>